<proteinExistence type="predicted"/>
<name>A0ABS8M002_9FLAO</name>
<accession>A0ABS8M002</accession>
<gene>
    <name evidence="1" type="ORF">LNQ34_10315</name>
</gene>
<reference evidence="1" key="1">
    <citation type="submission" date="2021-11" db="EMBL/GenBank/DDBJ databases">
        <title>Description of novel Flavobacterium species.</title>
        <authorList>
            <person name="Saticioglu I.B."/>
            <person name="Ay H."/>
            <person name="Altun S."/>
            <person name="Duman M."/>
        </authorList>
    </citation>
    <scope>NUCLEOTIDE SEQUENCE</scope>
    <source>
        <strain evidence="1">F-126</strain>
    </source>
</reference>
<evidence type="ECO:0000313" key="2">
    <source>
        <dbReference type="Proteomes" id="UP001430700"/>
    </source>
</evidence>
<sequence length="56" mass="6361">MTWGGLQGIQVFNKNYPHDPNDKNYKERERIFARINAEKLGSQYGVVSSVGTSCKK</sequence>
<keyword evidence="2" id="KW-1185">Reference proteome</keyword>
<dbReference type="RefSeq" id="WP_229999582.1">
    <property type="nucleotide sequence ID" value="NZ_JAJJMN010000001.1"/>
</dbReference>
<evidence type="ECO:0000313" key="1">
    <source>
        <dbReference type="EMBL" id="MCC9018165.1"/>
    </source>
</evidence>
<protein>
    <submittedName>
        <fullName evidence="1">Uncharacterized protein</fullName>
    </submittedName>
</protein>
<dbReference type="EMBL" id="JAJJMN010000001">
    <property type="protein sequence ID" value="MCC9018165.1"/>
    <property type="molecule type" value="Genomic_DNA"/>
</dbReference>
<organism evidence="1 2">
    <name type="scientific">Flavobacterium lipolyticum</name>
    <dbReference type="NCBI Taxonomy" id="2893754"/>
    <lineage>
        <taxon>Bacteria</taxon>
        <taxon>Pseudomonadati</taxon>
        <taxon>Bacteroidota</taxon>
        <taxon>Flavobacteriia</taxon>
        <taxon>Flavobacteriales</taxon>
        <taxon>Flavobacteriaceae</taxon>
        <taxon>Flavobacterium</taxon>
    </lineage>
</organism>
<comment type="caution">
    <text evidence="1">The sequence shown here is derived from an EMBL/GenBank/DDBJ whole genome shotgun (WGS) entry which is preliminary data.</text>
</comment>
<dbReference type="Proteomes" id="UP001430700">
    <property type="component" value="Unassembled WGS sequence"/>
</dbReference>